<name>A0A0K9NTG7_ZOSMR</name>
<keyword evidence="3" id="KW-1185">Reference proteome</keyword>
<protein>
    <submittedName>
        <fullName evidence="2">Uncharacterized protein</fullName>
    </submittedName>
</protein>
<dbReference type="EMBL" id="LFYR01001803">
    <property type="protein sequence ID" value="KMZ59235.1"/>
    <property type="molecule type" value="Genomic_DNA"/>
</dbReference>
<reference evidence="3" key="1">
    <citation type="journal article" date="2016" name="Nature">
        <title>The genome of the seagrass Zostera marina reveals angiosperm adaptation to the sea.</title>
        <authorList>
            <person name="Olsen J.L."/>
            <person name="Rouze P."/>
            <person name="Verhelst B."/>
            <person name="Lin Y.-C."/>
            <person name="Bayer T."/>
            <person name="Collen J."/>
            <person name="Dattolo E."/>
            <person name="De Paoli E."/>
            <person name="Dittami S."/>
            <person name="Maumus F."/>
            <person name="Michel G."/>
            <person name="Kersting A."/>
            <person name="Lauritano C."/>
            <person name="Lohaus R."/>
            <person name="Toepel M."/>
            <person name="Tonon T."/>
            <person name="Vanneste K."/>
            <person name="Amirebrahimi M."/>
            <person name="Brakel J."/>
            <person name="Bostroem C."/>
            <person name="Chovatia M."/>
            <person name="Grimwood J."/>
            <person name="Jenkins J.W."/>
            <person name="Jueterbock A."/>
            <person name="Mraz A."/>
            <person name="Stam W.T."/>
            <person name="Tice H."/>
            <person name="Bornberg-Bauer E."/>
            <person name="Green P.J."/>
            <person name="Pearson G.A."/>
            <person name="Procaccini G."/>
            <person name="Duarte C.M."/>
            <person name="Schmutz J."/>
            <person name="Reusch T.B.H."/>
            <person name="Van de Peer Y."/>
        </authorList>
    </citation>
    <scope>NUCLEOTIDE SEQUENCE [LARGE SCALE GENOMIC DNA]</scope>
    <source>
        <strain evidence="3">cv. Finnish</strain>
    </source>
</reference>
<feature type="transmembrane region" description="Helical" evidence="1">
    <location>
        <begin position="33"/>
        <end position="53"/>
    </location>
</feature>
<accession>A0A0K9NTG7</accession>
<evidence type="ECO:0000313" key="2">
    <source>
        <dbReference type="EMBL" id="KMZ59235.1"/>
    </source>
</evidence>
<keyword evidence="1" id="KW-0472">Membrane</keyword>
<organism evidence="2 3">
    <name type="scientific">Zostera marina</name>
    <name type="common">Eelgrass</name>
    <dbReference type="NCBI Taxonomy" id="29655"/>
    <lineage>
        <taxon>Eukaryota</taxon>
        <taxon>Viridiplantae</taxon>
        <taxon>Streptophyta</taxon>
        <taxon>Embryophyta</taxon>
        <taxon>Tracheophyta</taxon>
        <taxon>Spermatophyta</taxon>
        <taxon>Magnoliopsida</taxon>
        <taxon>Liliopsida</taxon>
        <taxon>Zosteraceae</taxon>
        <taxon>Zostera</taxon>
    </lineage>
</organism>
<keyword evidence="1" id="KW-0812">Transmembrane</keyword>
<sequence length="97" mass="10274">MVGIFTLVTGLRGPSGFGLTSTAEEVKKAVNVSNITAIITGMFCVCFVCILGMQVNKLTHRRSKCGDGQSSSTSWCSCYHCNEELESCRGGGEIDSG</sequence>
<keyword evidence="1" id="KW-1133">Transmembrane helix</keyword>
<dbReference type="STRING" id="29655.A0A0K9NTG7"/>
<dbReference type="Proteomes" id="UP000036987">
    <property type="component" value="Unassembled WGS sequence"/>
</dbReference>
<comment type="caution">
    <text evidence="2">The sequence shown here is derived from an EMBL/GenBank/DDBJ whole genome shotgun (WGS) entry which is preliminary data.</text>
</comment>
<evidence type="ECO:0000313" key="3">
    <source>
        <dbReference type="Proteomes" id="UP000036987"/>
    </source>
</evidence>
<evidence type="ECO:0000256" key="1">
    <source>
        <dbReference type="SAM" id="Phobius"/>
    </source>
</evidence>
<gene>
    <name evidence="2" type="ORF">ZOSMA_6G01690</name>
</gene>
<dbReference type="AlphaFoldDB" id="A0A0K9NTG7"/>
<proteinExistence type="predicted"/>